<protein>
    <submittedName>
        <fullName evidence="1">Uncharacterized protein</fullName>
    </submittedName>
</protein>
<comment type="caution">
    <text evidence="1">The sequence shown here is derived from an EMBL/GenBank/DDBJ whole genome shotgun (WGS) entry which is preliminary data.</text>
</comment>
<dbReference type="EMBL" id="CM042018">
    <property type="protein sequence ID" value="KAI3825965.1"/>
    <property type="molecule type" value="Genomic_DNA"/>
</dbReference>
<evidence type="ECO:0000313" key="2">
    <source>
        <dbReference type="Proteomes" id="UP001056120"/>
    </source>
</evidence>
<sequence>MWEGKPKHAKSKRVCVTHSPGMHGHVPPAGLDHVSDMHGVQVDKGTELDPGITSEVGMHATSESDGLGAPMQTHEVSGNLEVNSQDLTVPVSSEDGREMAMQTHECEVTPEVIGILKTNEVVTNVAVDNDKAGTDVNKPGETAGSPPEFSTPDDAAPSGGIPDDGGHFEAQSAGNTDVGSGKASSQSNGVPKQGRATPYNKGSGGGAIQRLRNRTHRRELSSNRYSHLLSDLRVTEFIQETASIEAKELSLSMRGQSSSLLKETLQPLAGNDGRSVNPIIPALDAQQCKLKPTAADVVGSAAVSSTPPQQVHNSVNDVPIAPASRTDEIATRVDEDGFTMGGAPMYKQHGTRVEVNKEPSVVPIAPKKVNSGFNYSRAVQGSTGSIRQQRDVTHLVSKPKDSRITTSPSARVAHGDGPSKPSSVLGFESANRFSVLDIPTSIMLNKVVEVQDDL</sequence>
<keyword evidence="2" id="KW-1185">Reference proteome</keyword>
<name>A0ACB9K192_9ASTR</name>
<gene>
    <name evidence="1" type="ORF">L1987_00003</name>
</gene>
<evidence type="ECO:0000313" key="1">
    <source>
        <dbReference type="EMBL" id="KAI3825965.1"/>
    </source>
</evidence>
<dbReference type="Proteomes" id="UP001056120">
    <property type="component" value="Linkage Group LG01"/>
</dbReference>
<proteinExistence type="predicted"/>
<reference evidence="1 2" key="2">
    <citation type="journal article" date="2022" name="Mol. Ecol. Resour.">
        <title>The genomes of chicory, endive, great burdock and yacon provide insights into Asteraceae paleo-polyploidization history and plant inulin production.</title>
        <authorList>
            <person name="Fan W."/>
            <person name="Wang S."/>
            <person name="Wang H."/>
            <person name="Wang A."/>
            <person name="Jiang F."/>
            <person name="Liu H."/>
            <person name="Zhao H."/>
            <person name="Xu D."/>
            <person name="Zhang Y."/>
        </authorList>
    </citation>
    <scope>NUCLEOTIDE SEQUENCE [LARGE SCALE GENOMIC DNA]</scope>
    <source>
        <strain evidence="2">cv. Yunnan</strain>
        <tissue evidence="1">Leaves</tissue>
    </source>
</reference>
<reference evidence="2" key="1">
    <citation type="journal article" date="2022" name="Mol. Ecol. Resour.">
        <title>The genomes of chicory, endive, great burdock and yacon provide insights into Asteraceae palaeo-polyploidization history and plant inulin production.</title>
        <authorList>
            <person name="Fan W."/>
            <person name="Wang S."/>
            <person name="Wang H."/>
            <person name="Wang A."/>
            <person name="Jiang F."/>
            <person name="Liu H."/>
            <person name="Zhao H."/>
            <person name="Xu D."/>
            <person name="Zhang Y."/>
        </authorList>
    </citation>
    <scope>NUCLEOTIDE SEQUENCE [LARGE SCALE GENOMIC DNA]</scope>
    <source>
        <strain evidence="2">cv. Yunnan</strain>
    </source>
</reference>
<organism evidence="1 2">
    <name type="scientific">Smallanthus sonchifolius</name>
    <dbReference type="NCBI Taxonomy" id="185202"/>
    <lineage>
        <taxon>Eukaryota</taxon>
        <taxon>Viridiplantae</taxon>
        <taxon>Streptophyta</taxon>
        <taxon>Embryophyta</taxon>
        <taxon>Tracheophyta</taxon>
        <taxon>Spermatophyta</taxon>
        <taxon>Magnoliopsida</taxon>
        <taxon>eudicotyledons</taxon>
        <taxon>Gunneridae</taxon>
        <taxon>Pentapetalae</taxon>
        <taxon>asterids</taxon>
        <taxon>campanulids</taxon>
        <taxon>Asterales</taxon>
        <taxon>Asteraceae</taxon>
        <taxon>Asteroideae</taxon>
        <taxon>Heliantheae alliance</taxon>
        <taxon>Millerieae</taxon>
        <taxon>Smallanthus</taxon>
    </lineage>
</organism>
<accession>A0ACB9K192</accession>